<protein>
    <submittedName>
        <fullName evidence="2">Uncharacterized protein</fullName>
    </submittedName>
</protein>
<feature type="non-terminal residue" evidence="2">
    <location>
        <position position="1004"/>
    </location>
</feature>
<organism evidence="2 3">
    <name type="scientific">Durusdinium trenchii</name>
    <dbReference type="NCBI Taxonomy" id="1381693"/>
    <lineage>
        <taxon>Eukaryota</taxon>
        <taxon>Sar</taxon>
        <taxon>Alveolata</taxon>
        <taxon>Dinophyceae</taxon>
        <taxon>Suessiales</taxon>
        <taxon>Symbiodiniaceae</taxon>
        <taxon>Durusdinium</taxon>
    </lineage>
</organism>
<dbReference type="Proteomes" id="UP001642484">
    <property type="component" value="Unassembled WGS sequence"/>
</dbReference>
<evidence type="ECO:0000313" key="3">
    <source>
        <dbReference type="Proteomes" id="UP001642484"/>
    </source>
</evidence>
<evidence type="ECO:0000256" key="1">
    <source>
        <dbReference type="SAM" id="MobiDB-lite"/>
    </source>
</evidence>
<sequence length="1004" mass="113178">MNLSKARDDVEEVLSRCLPGQTVLAWYSDDDVFHERLLVWRVDDKTWYVLTPDGDCYAEDYSGDSDNGPLTFQVKGVDFQFFSRVRRPVYRFREYPTDSEFKQHVETALRDLGLLGRTDLGWQPRHAMNMNGDKVEATEYLGRLLVPRRVRGRDQGHLQLPVEQEESQRGRGPQRADAAPAGKVWLAMHSTPDFQLGAEVVDSLAQSVLLSPNTCAVEGPKGWTLCKLVKVAESPDFVSELREKNRASLKEDIGPVAGEPDQKPAAPGDEVQEAEDARTLAVEYDDQGERFKLWRDVCRECREYAYPDWPHEGPQSVLHLIKHMHKHGGSPKLWLQSWARFKGIQENDRVMHEMRALMEVLEHGGCYDQLNLTSLASMESVGRRVQSIVDAYNSGSSTSPDWGAAKIISGYAGPEDVVMPSLRSWAARKGKEEVELAAARTKIREYKKLAVPMDEAAGAVADGSMAAGGAGLAPKRKAKAKPLAPPADHLELAALGGGRPEHSKRARDLFPLPELPRLTRDVKLSRRSAQRWDRKIRVRETTNEAIRGLNWLAGKSDFLHGTDGAPDSLQQEVLQRIQILANMTNDIGSFDKIPSPEAALAELLKGRSDYQQSAAPIALAPYSLERVSLPESLHGLPDAVDLLPPDARRYLEGKELMLRDDQPDETPPPYWDPVLARSKRHYKEFIRKLDSIGLLQYTQSPKNQVGTDDFVAELASLNIHIVLSDVKDCFHRLRQPKWLAEYFCLKPIRASWVGLQGQNLDGKKLKANDIVYPMPGQETGKTGTSRATCHLKPMSSEASFTAHVEIPVAKRLEQEVVKEGEDQLNEDESFSSDSSSDVIRPTDKRKRLLHSRAKHRRRKYVDYLLEGKDMNHLSLLERKAIGMATEKIYQSEYARFMSFAKPRFLNLDNSDQVDQALVDYMNHQFLNGHQAFVGDRLIASWIHHHPQYGRAGSRRMPRALRALKGWRKLCPGRSRTPYPSAVWCGMAVTLKQMGYPLMSVFLMI</sequence>
<reference evidence="2 3" key="1">
    <citation type="submission" date="2024-02" db="EMBL/GenBank/DDBJ databases">
        <authorList>
            <person name="Chen Y."/>
            <person name="Shah S."/>
            <person name="Dougan E. K."/>
            <person name="Thang M."/>
            <person name="Chan C."/>
        </authorList>
    </citation>
    <scope>NUCLEOTIDE SEQUENCE [LARGE SCALE GENOMIC DNA]</scope>
</reference>
<comment type="caution">
    <text evidence="2">The sequence shown here is derived from an EMBL/GenBank/DDBJ whole genome shotgun (WGS) entry which is preliminary data.</text>
</comment>
<proteinExistence type="predicted"/>
<keyword evidence="3" id="KW-1185">Reference proteome</keyword>
<feature type="region of interest" description="Disordered" evidence="1">
    <location>
        <begin position="249"/>
        <end position="271"/>
    </location>
</feature>
<feature type="region of interest" description="Disordered" evidence="1">
    <location>
        <begin position="817"/>
        <end position="846"/>
    </location>
</feature>
<evidence type="ECO:0000313" key="2">
    <source>
        <dbReference type="EMBL" id="CAK9083543.1"/>
    </source>
</evidence>
<feature type="region of interest" description="Disordered" evidence="1">
    <location>
        <begin position="155"/>
        <end position="179"/>
    </location>
</feature>
<accession>A0ABP0Q785</accession>
<name>A0ABP0Q785_9DINO</name>
<dbReference type="EMBL" id="CAXAMN010024062">
    <property type="protein sequence ID" value="CAK9083543.1"/>
    <property type="molecule type" value="Genomic_DNA"/>
</dbReference>
<gene>
    <name evidence="2" type="ORF">CCMP2556_LOCUS40716</name>
</gene>